<dbReference type="Pfam" id="PF04488">
    <property type="entry name" value="Gly_transf_sug"/>
    <property type="match status" value="1"/>
</dbReference>
<organism evidence="2 3">
    <name type="scientific">Diaporthe australafricana</name>
    <dbReference type="NCBI Taxonomy" id="127596"/>
    <lineage>
        <taxon>Eukaryota</taxon>
        <taxon>Fungi</taxon>
        <taxon>Dikarya</taxon>
        <taxon>Ascomycota</taxon>
        <taxon>Pezizomycotina</taxon>
        <taxon>Sordariomycetes</taxon>
        <taxon>Sordariomycetidae</taxon>
        <taxon>Diaporthales</taxon>
        <taxon>Diaporthaceae</taxon>
        <taxon>Diaporthe</taxon>
    </lineage>
</organism>
<dbReference type="PANTHER" id="PTHR31834">
    <property type="entry name" value="INITIATION-SPECIFIC ALPHA-1,6-MANNOSYLTRANSFERASE"/>
    <property type="match status" value="1"/>
</dbReference>
<dbReference type="InterPro" id="IPR039367">
    <property type="entry name" value="Och1-like"/>
</dbReference>
<name>A0ABR3XBD7_9PEZI</name>
<comment type="similarity">
    <text evidence="1">Belongs to the glycosyltransferase 32 family.</text>
</comment>
<dbReference type="SUPFAM" id="SSF53448">
    <property type="entry name" value="Nucleotide-diphospho-sugar transferases"/>
    <property type="match status" value="1"/>
</dbReference>
<dbReference type="Proteomes" id="UP001583177">
    <property type="component" value="Unassembled WGS sequence"/>
</dbReference>
<dbReference type="InterPro" id="IPR029044">
    <property type="entry name" value="Nucleotide-diphossugar_trans"/>
</dbReference>
<dbReference type="Gene3D" id="3.90.550.20">
    <property type="match status" value="1"/>
</dbReference>
<evidence type="ECO:0000313" key="3">
    <source>
        <dbReference type="Proteomes" id="UP001583177"/>
    </source>
</evidence>
<comment type="caution">
    <text evidence="2">The sequence shown here is derived from an EMBL/GenBank/DDBJ whole genome shotgun (WGS) entry which is preliminary data.</text>
</comment>
<evidence type="ECO:0008006" key="4">
    <source>
        <dbReference type="Google" id="ProtNLM"/>
    </source>
</evidence>
<keyword evidence="3" id="KW-1185">Reference proteome</keyword>
<gene>
    <name evidence="2" type="ORF">Daus18300_004046</name>
</gene>
<dbReference type="PANTHER" id="PTHR31834:SF8">
    <property type="entry name" value="TRANSFERASE, PUTATIVE (AFU_ORTHOLOGUE AFUA_6G14040)-RELATED"/>
    <property type="match status" value="1"/>
</dbReference>
<sequence length="232" mass="26449">MTDESAHAFVNEKFANHPEIVETYNSLAVPILRADLLRYLLLYAEGGVWFDLDASCEGTPIDEWVPDQYREDASLVVGWEFDGGYHFEFERQFVTWTVLAKKGSPHLMVVVEDILTKIREVALANNVSISGVRMNMIKDVVDFTGPKQFARSVMRELEKTLGEKGKWNGWDEYHEILEPKMAGDVLIIPGYSFAASYNNYEPEDQHRVKPSLVVHHYAGTWKNEYGGEIAQS</sequence>
<dbReference type="EMBL" id="JAWRVE010000026">
    <property type="protein sequence ID" value="KAL1873226.1"/>
    <property type="molecule type" value="Genomic_DNA"/>
</dbReference>
<protein>
    <recommendedName>
        <fullName evidence="4">Glycosyltransferase family 32 protein</fullName>
    </recommendedName>
</protein>
<reference evidence="2 3" key="1">
    <citation type="journal article" date="2024" name="IMA Fungus">
        <title>IMA Genome - F19 : A genome assembly and annotation guide to empower mycologists, including annotated draft genome sequences of Ceratocystis pirilliformis, Diaporthe australafricana, Fusarium ophioides, Paecilomyces lecythidis, and Sporothrix stenoceras.</title>
        <authorList>
            <person name="Aylward J."/>
            <person name="Wilson A.M."/>
            <person name="Visagie C.M."/>
            <person name="Spraker J."/>
            <person name="Barnes I."/>
            <person name="Buitendag C."/>
            <person name="Ceriani C."/>
            <person name="Del Mar Angel L."/>
            <person name="du Plessis D."/>
            <person name="Fuchs T."/>
            <person name="Gasser K."/>
            <person name="Kramer D."/>
            <person name="Li W."/>
            <person name="Munsamy K."/>
            <person name="Piso A."/>
            <person name="Price J.L."/>
            <person name="Sonnekus B."/>
            <person name="Thomas C."/>
            <person name="van der Nest A."/>
            <person name="van Dijk A."/>
            <person name="van Heerden A."/>
            <person name="van Vuuren N."/>
            <person name="Yilmaz N."/>
            <person name="Duong T.A."/>
            <person name="van der Merwe N.A."/>
            <person name="Wingfield M.J."/>
            <person name="Wingfield B.D."/>
        </authorList>
    </citation>
    <scope>NUCLEOTIDE SEQUENCE [LARGE SCALE GENOMIC DNA]</scope>
    <source>
        <strain evidence="2 3">CMW 18300</strain>
    </source>
</reference>
<evidence type="ECO:0000313" key="2">
    <source>
        <dbReference type="EMBL" id="KAL1873226.1"/>
    </source>
</evidence>
<evidence type="ECO:0000256" key="1">
    <source>
        <dbReference type="ARBA" id="ARBA00009003"/>
    </source>
</evidence>
<accession>A0ABR3XBD7</accession>
<proteinExistence type="inferred from homology"/>
<dbReference type="InterPro" id="IPR007577">
    <property type="entry name" value="GlycoTrfase_DXD_sugar-bd_CS"/>
</dbReference>